<organism evidence="1 2">
    <name type="scientific">Kaistella haifensis DSM 19056</name>
    <dbReference type="NCBI Taxonomy" id="1450526"/>
    <lineage>
        <taxon>Bacteria</taxon>
        <taxon>Pseudomonadati</taxon>
        <taxon>Bacteroidota</taxon>
        <taxon>Flavobacteriia</taxon>
        <taxon>Flavobacteriales</taxon>
        <taxon>Weeksellaceae</taxon>
        <taxon>Chryseobacterium group</taxon>
        <taxon>Kaistella</taxon>
    </lineage>
</organism>
<dbReference type="RefSeq" id="WP_031504147.1">
    <property type="nucleotide sequence ID" value="NZ_JASZ02000002.1"/>
</dbReference>
<reference evidence="1 2" key="1">
    <citation type="submission" date="2014-01" db="EMBL/GenBank/DDBJ databases">
        <authorList>
            <consortium name="Genome Consortium for Active Teaching"/>
            <person name="Sontag T.C."/>
            <person name="Newman J.D."/>
        </authorList>
    </citation>
    <scope>NUCLEOTIDE SEQUENCE [LARGE SCALE GENOMIC DNA]</scope>
    <source>
        <strain evidence="1 2">DSM 19056</strain>
    </source>
</reference>
<keyword evidence="2" id="KW-1185">Reference proteome</keyword>
<evidence type="ECO:0000313" key="1">
    <source>
        <dbReference type="EMBL" id="OWK99262.1"/>
    </source>
</evidence>
<comment type="caution">
    <text evidence="1">The sequence shown here is derived from an EMBL/GenBank/DDBJ whole genome shotgun (WGS) entry which is preliminary data.</text>
</comment>
<protein>
    <submittedName>
        <fullName evidence="1">Uncharacterized protein</fullName>
    </submittedName>
</protein>
<proteinExistence type="predicted"/>
<reference evidence="1 2" key="2">
    <citation type="submission" date="2017-05" db="EMBL/GenBank/DDBJ databases">
        <title>Genome of Chryseobacterium haifense.</title>
        <authorList>
            <person name="Newman J.D."/>
        </authorList>
    </citation>
    <scope>NUCLEOTIDE SEQUENCE [LARGE SCALE GENOMIC DNA]</scope>
    <source>
        <strain evidence="1 2">DSM 19056</strain>
    </source>
</reference>
<evidence type="ECO:0000313" key="2">
    <source>
        <dbReference type="Proteomes" id="UP000197587"/>
    </source>
</evidence>
<accession>A0A246BC62</accession>
<sequence length="136" mass="15601">MSQTEDLKNVFAKRQAKEAEKAKNDKSPVVKDLSAFVKRFTQKKLDEWKEENANRELIYLKVDDFLAVLRPPTAEDLGDYLTAIGVNGMSKAVAMIIEQLWLEGDYQLIEDEDLFIAVFLQINNILEGKKGEFFRA</sequence>
<dbReference type="AlphaFoldDB" id="A0A246BC62"/>
<dbReference type="EMBL" id="JASZ02000002">
    <property type="protein sequence ID" value="OWK99262.1"/>
    <property type="molecule type" value="Genomic_DNA"/>
</dbReference>
<name>A0A246BC62_9FLAO</name>
<dbReference type="Proteomes" id="UP000197587">
    <property type="component" value="Unassembled WGS sequence"/>
</dbReference>
<gene>
    <name evidence="1" type="ORF">AP75_01890</name>
</gene>